<dbReference type="AlphaFoldDB" id="A0A927RI52"/>
<dbReference type="Pfam" id="PF12146">
    <property type="entry name" value="Hydrolase_4"/>
    <property type="match status" value="1"/>
</dbReference>
<evidence type="ECO:0000259" key="1">
    <source>
        <dbReference type="Pfam" id="PF12146"/>
    </source>
</evidence>
<dbReference type="EMBL" id="JADBEM010000001">
    <property type="protein sequence ID" value="MBE1605821.1"/>
    <property type="molecule type" value="Genomic_DNA"/>
</dbReference>
<evidence type="ECO:0000313" key="2">
    <source>
        <dbReference type="EMBL" id="MBE1605821.1"/>
    </source>
</evidence>
<organism evidence="2 3">
    <name type="scientific">Actinopolymorpha pittospori</name>
    <dbReference type="NCBI Taxonomy" id="648752"/>
    <lineage>
        <taxon>Bacteria</taxon>
        <taxon>Bacillati</taxon>
        <taxon>Actinomycetota</taxon>
        <taxon>Actinomycetes</taxon>
        <taxon>Propionibacteriales</taxon>
        <taxon>Actinopolymorphaceae</taxon>
        <taxon>Actinopolymorpha</taxon>
    </lineage>
</organism>
<feature type="domain" description="Serine aminopeptidase S33" evidence="1">
    <location>
        <begin position="42"/>
        <end position="133"/>
    </location>
</feature>
<name>A0A927RI52_9ACTN</name>
<comment type="caution">
    <text evidence="2">The sequence shown here is derived from an EMBL/GenBank/DDBJ whole genome shotgun (WGS) entry which is preliminary data.</text>
</comment>
<proteinExistence type="predicted"/>
<dbReference type="Proteomes" id="UP000638648">
    <property type="component" value="Unassembled WGS sequence"/>
</dbReference>
<dbReference type="GO" id="GO:0016787">
    <property type="term" value="F:hydrolase activity"/>
    <property type="evidence" value="ECO:0007669"/>
    <property type="project" value="UniProtKB-KW"/>
</dbReference>
<dbReference type="SUPFAM" id="SSF53474">
    <property type="entry name" value="alpha/beta-Hydrolases"/>
    <property type="match status" value="1"/>
</dbReference>
<accession>A0A927RI52</accession>
<protein>
    <submittedName>
        <fullName evidence="2">Dienelactone hydrolase</fullName>
    </submittedName>
</protein>
<dbReference type="InterPro" id="IPR022742">
    <property type="entry name" value="Hydrolase_4"/>
</dbReference>
<keyword evidence="3" id="KW-1185">Reference proteome</keyword>
<gene>
    <name evidence="2" type="ORF">HEB94_002669</name>
</gene>
<evidence type="ECO:0000313" key="3">
    <source>
        <dbReference type="Proteomes" id="UP000638648"/>
    </source>
</evidence>
<dbReference type="RefSeq" id="WP_192750055.1">
    <property type="nucleotide sequence ID" value="NZ_BAABJL010000206.1"/>
</dbReference>
<reference evidence="2" key="1">
    <citation type="submission" date="2020-10" db="EMBL/GenBank/DDBJ databases">
        <title>Sequencing the genomes of 1000 actinobacteria strains.</title>
        <authorList>
            <person name="Klenk H.-P."/>
        </authorList>
    </citation>
    <scope>NUCLEOTIDE SEQUENCE</scope>
    <source>
        <strain evidence="2">DSM 45354</strain>
    </source>
</reference>
<sequence>MGAAEILDLYDETRPAWRGAGPRPVRTHLWRPARKGAVPPPLIVVSHGSGGAAADLSWLAEALSGEGLMVAAVDHHGNTHPDDLLPEGFSFWWERPRDLTVVVDHLQSAEHVGAAGVVGYSLGGYTAAAVLGARIDAGKLHRLYAGEPVLPIPPDRPNIAAETAELVSGYGRETVETSALADYRDERFMAGVLLAPAICPILDGASLAAIRRPVLVRWGDNDEVEAPVDNGRRYTRLIPDANGHSVGEHVGHFEFSGWHEPGAPVRAAVLADVVPFFHRYLSGGS</sequence>
<dbReference type="Gene3D" id="3.40.50.1820">
    <property type="entry name" value="alpha/beta hydrolase"/>
    <property type="match status" value="1"/>
</dbReference>
<dbReference type="InterPro" id="IPR029058">
    <property type="entry name" value="AB_hydrolase_fold"/>
</dbReference>
<keyword evidence="2" id="KW-0378">Hydrolase</keyword>